<dbReference type="HAMAP" id="MF_00274">
    <property type="entry name" value="DNA_YbaB_EbfC"/>
    <property type="match status" value="1"/>
</dbReference>
<comment type="function">
    <text evidence="2">Binds to DNA and alters its conformation. May be involved in regulation of gene expression, nucleoid organization and DNA protection.</text>
</comment>
<dbReference type="InterPro" id="IPR036894">
    <property type="entry name" value="YbaB-like_sf"/>
</dbReference>
<dbReference type="SUPFAM" id="SSF82607">
    <property type="entry name" value="YbaB-like"/>
    <property type="match status" value="1"/>
</dbReference>
<reference evidence="4 5" key="1">
    <citation type="submission" date="2016-10" db="EMBL/GenBank/DDBJ databases">
        <authorList>
            <person name="de Groot N.N."/>
        </authorList>
    </citation>
    <scope>NUCLEOTIDE SEQUENCE [LARGE SCALE GENOMIC DNA]</scope>
    <source>
        <strain evidence="4 5">CGMCC 1.5012</strain>
    </source>
</reference>
<accession>A0A1G9Y3G9</accession>
<dbReference type="NCBIfam" id="TIGR00103">
    <property type="entry name" value="DNA_YbaB_EbfC"/>
    <property type="match status" value="1"/>
</dbReference>
<gene>
    <name evidence="4" type="ORF">SAMN05192585_1105</name>
</gene>
<dbReference type="GO" id="GO:0005829">
    <property type="term" value="C:cytosol"/>
    <property type="evidence" value="ECO:0007669"/>
    <property type="project" value="TreeGrafter"/>
</dbReference>
<name>A0A1G9Y3G9_9FIRM</name>
<sequence length="115" mass="12427">MKSRLPQGFGGGPQNMNSMIKQAQKMQEEMAKATEQIEQMDFSATVGGGAVSILMSGKKEVKSLTIKPEVVDPEDIDMLQDLLIAAFNECMKQIEDTSSETMGKITGGLNVPGLF</sequence>
<dbReference type="EMBL" id="FNID01000010">
    <property type="protein sequence ID" value="SDN03629.1"/>
    <property type="molecule type" value="Genomic_DNA"/>
</dbReference>
<evidence type="ECO:0000313" key="5">
    <source>
        <dbReference type="Proteomes" id="UP000199182"/>
    </source>
</evidence>
<evidence type="ECO:0000313" key="4">
    <source>
        <dbReference type="EMBL" id="SDN03629.1"/>
    </source>
</evidence>
<keyword evidence="2" id="KW-0963">Cytoplasm</keyword>
<evidence type="ECO:0000256" key="3">
    <source>
        <dbReference type="SAM" id="Coils"/>
    </source>
</evidence>
<dbReference type="RefSeq" id="WP_092639036.1">
    <property type="nucleotide sequence ID" value="NZ_FNID01000010.1"/>
</dbReference>
<keyword evidence="1 2" id="KW-0238">DNA-binding</keyword>
<organism evidence="4 5">
    <name type="scientific">Acetanaerobacterium elongatum</name>
    <dbReference type="NCBI Taxonomy" id="258515"/>
    <lineage>
        <taxon>Bacteria</taxon>
        <taxon>Bacillati</taxon>
        <taxon>Bacillota</taxon>
        <taxon>Clostridia</taxon>
        <taxon>Eubacteriales</taxon>
        <taxon>Oscillospiraceae</taxon>
        <taxon>Acetanaerobacterium</taxon>
    </lineage>
</organism>
<keyword evidence="5" id="KW-1185">Reference proteome</keyword>
<comment type="subcellular location">
    <subcellularLocation>
        <location evidence="2">Cytoplasm</location>
        <location evidence="2">Nucleoid</location>
    </subcellularLocation>
</comment>
<dbReference type="PANTHER" id="PTHR33449:SF1">
    <property type="entry name" value="NUCLEOID-ASSOCIATED PROTEIN YBAB"/>
    <property type="match status" value="1"/>
</dbReference>
<keyword evidence="3" id="KW-0175">Coiled coil</keyword>
<evidence type="ECO:0000256" key="2">
    <source>
        <dbReference type="HAMAP-Rule" id="MF_00274"/>
    </source>
</evidence>
<dbReference type="Gene3D" id="3.30.1310.10">
    <property type="entry name" value="Nucleoid-associated protein YbaB-like domain"/>
    <property type="match status" value="1"/>
</dbReference>
<dbReference type="AlphaFoldDB" id="A0A1G9Y3G9"/>
<proteinExistence type="inferred from homology"/>
<dbReference type="PIRSF" id="PIRSF004555">
    <property type="entry name" value="UCP004555"/>
    <property type="match status" value="1"/>
</dbReference>
<dbReference type="GO" id="GO:0003677">
    <property type="term" value="F:DNA binding"/>
    <property type="evidence" value="ECO:0007669"/>
    <property type="project" value="UniProtKB-UniRule"/>
</dbReference>
<dbReference type="Proteomes" id="UP000199182">
    <property type="component" value="Unassembled WGS sequence"/>
</dbReference>
<feature type="coiled-coil region" evidence="3">
    <location>
        <begin position="16"/>
        <end position="43"/>
    </location>
</feature>
<comment type="similarity">
    <text evidence="2">Belongs to the YbaB/EbfC family.</text>
</comment>
<dbReference type="OrthoDB" id="9795263at2"/>
<dbReference type="Pfam" id="PF02575">
    <property type="entry name" value="YbaB_DNA_bd"/>
    <property type="match status" value="1"/>
</dbReference>
<dbReference type="InterPro" id="IPR004401">
    <property type="entry name" value="YbaB/EbfC"/>
</dbReference>
<dbReference type="STRING" id="258515.SAMN05192585_1105"/>
<dbReference type="GO" id="GO:0043590">
    <property type="term" value="C:bacterial nucleoid"/>
    <property type="evidence" value="ECO:0007669"/>
    <property type="project" value="UniProtKB-UniRule"/>
</dbReference>
<comment type="subunit">
    <text evidence="2">Homodimer.</text>
</comment>
<protein>
    <recommendedName>
        <fullName evidence="2">Nucleoid-associated protein SAMN05192585_1105</fullName>
    </recommendedName>
</protein>
<evidence type="ECO:0000256" key="1">
    <source>
        <dbReference type="ARBA" id="ARBA00023125"/>
    </source>
</evidence>
<dbReference type="PANTHER" id="PTHR33449">
    <property type="entry name" value="NUCLEOID-ASSOCIATED PROTEIN YBAB"/>
    <property type="match status" value="1"/>
</dbReference>